<sequence>MQEALPRAKKGRASSAKPSRATSEETQSGVDSKIQSLADDHPIMNAPTKGHHHPQTATAKIDLSLPVGLEGQPLSVLAWCRIIDRAQRGIGDASYNSDDDDVAQEEAADERPRGELTRVVRSLHTIKAAGITTPNLPLASDEALATAKARLLMPARR</sequence>
<gene>
    <name evidence="2" type="ORF">A4X13_0g5385</name>
</gene>
<feature type="region of interest" description="Disordered" evidence="1">
    <location>
        <begin position="1"/>
        <end position="59"/>
    </location>
</feature>
<name>A0A177TJ84_9BASI</name>
<reference evidence="2" key="1">
    <citation type="submission" date="2016-04" db="EMBL/GenBank/DDBJ databases">
        <authorList>
            <person name="Nguyen H.D."/>
            <person name="Samba Siva P."/>
            <person name="Cullis J."/>
            <person name="Levesque C.A."/>
            <person name="Hambleton S."/>
        </authorList>
    </citation>
    <scope>NUCLEOTIDE SEQUENCE</scope>
    <source>
        <strain evidence="2">DAOMC 236416</strain>
    </source>
</reference>
<keyword evidence="3" id="KW-1185">Reference proteome</keyword>
<evidence type="ECO:0000256" key="1">
    <source>
        <dbReference type="SAM" id="MobiDB-lite"/>
    </source>
</evidence>
<dbReference type="EMBL" id="LWDF02000416">
    <property type="protein sequence ID" value="KAE8248991.1"/>
    <property type="molecule type" value="Genomic_DNA"/>
</dbReference>
<accession>A0A177TJ84</accession>
<organism evidence="2 3">
    <name type="scientific">Tilletia indica</name>
    <dbReference type="NCBI Taxonomy" id="43049"/>
    <lineage>
        <taxon>Eukaryota</taxon>
        <taxon>Fungi</taxon>
        <taxon>Dikarya</taxon>
        <taxon>Basidiomycota</taxon>
        <taxon>Ustilaginomycotina</taxon>
        <taxon>Exobasidiomycetes</taxon>
        <taxon>Tilletiales</taxon>
        <taxon>Tilletiaceae</taxon>
        <taxon>Tilletia</taxon>
    </lineage>
</organism>
<feature type="compositionally biased region" description="Polar residues" evidence="1">
    <location>
        <begin position="16"/>
        <end position="35"/>
    </location>
</feature>
<dbReference type="Proteomes" id="UP000077521">
    <property type="component" value="Unassembled WGS sequence"/>
</dbReference>
<comment type="caution">
    <text evidence="2">The sequence shown here is derived from an EMBL/GenBank/DDBJ whole genome shotgun (WGS) entry which is preliminary data.</text>
</comment>
<feature type="compositionally biased region" description="Acidic residues" evidence="1">
    <location>
        <begin position="97"/>
        <end position="108"/>
    </location>
</feature>
<protein>
    <submittedName>
        <fullName evidence="2">Uncharacterized protein</fullName>
    </submittedName>
</protein>
<dbReference type="AlphaFoldDB" id="A0A177TJ84"/>
<evidence type="ECO:0000313" key="2">
    <source>
        <dbReference type="EMBL" id="KAE8248991.1"/>
    </source>
</evidence>
<reference evidence="2" key="2">
    <citation type="journal article" date="2019" name="IMA Fungus">
        <title>Genome sequencing and comparison of five Tilletia species to identify candidate genes for the detection of regulated species infecting wheat.</title>
        <authorList>
            <person name="Nguyen H.D.T."/>
            <person name="Sultana T."/>
            <person name="Kesanakurti P."/>
            <person name="Hambleton S."/>
        </authorList>
    </citation>
    <scope>NUCLEOTIDE SEQUENCE</scope>
    <source>
        <strain evidence="2">DAOMC 236416</strain>
    </source>
</reference>
<feature type="region of interest" description="Disordered" evidence="1">
    <location>
        <begin position="91"/>
        <end position="110"/>
    </location>
</feature>
<evidence type="ECO:0000313" key="3">
    <source>
        <dbReference type="Proteomes" id="UP000077521"/>
    </source>
</evidence>
<proteinExistence type="predicted"/>